<evidence type="ECO:0000256" key="1">
    <source>
        <dbReference type="ARBA" id="ARBA00001974"/>
    </source>
</evidence>
<dbReference type="Gene3D" id="3.40.30.120">
    <property type="match status" value="1"/>
</dbReference>
<dbReference type="Gene3D" id="3.30.9.10">
    <property type="entry name" value="D-Amino Acid Oxidase, subunit A, domain 2"/>
    <property type="match status" value="1"/>
</dbReference>
<dbReference type="SUPFAM" id="SSF51905">
    <property type="entry name" value="FAD/NAD(P)-binding domain"/>
    <property type="match status" value="1"/>
</dbReference>
<dbReference type="GO" id="GO:0004497">
    <property type="term" value="F:monooxygenase activity"/>
    <property type="evidence" value="ECO:0007669"/>
    <property type="project" value="UniProtKB-KW"/>
</dbReference>
<dbReference type="PRINTS" id="PR00420">
    <property type="entry name" value="RNGMNOXGNASE"/>
</dbReference>
<evidence type="ECO:0000259" key="4">
    <source>
        <dbReference type="Pfam" id="PF01494"/>
    </source>
</evidence>
<dbReference type="Proteomes" id="UP001521150">
    <property type="component" value="Unassembled WGS sequence"/>
</dbReference>
<evidence type="ECO:0000313" key="6">
    <source>
        <dbReference type="Proteomes" id="UP001521150"/>
    </source>
</evidence>
<reference evidence="5 6" key="1">
    <citation type="submission" date="2021-12" db="EMBL/GenBank/DDBJ databases">
        <title>Genome sequence of Kibdelosporangium philippinense ATCC 49844.</title>
        <authorList>
            <person name="Fedorov E.A."/>
            <person name="Omeragic M."/>
            <person name="Shalygina K.F."/>
            <person name="Maclea K.S."/>
        </authorList>
    </citation>
    <scope>NUCLEOTIDE SEQUENCE [LARGE SCALE GENOMIC DNA]</scope>
    <source>
        <strain evidence="5 6">ATCC 49844</strain>
    </source>
</reference>
<evidence type="ECO:0000256" key="3">
    <source>
        <dbReference type="ARBA" id="ARBA00022827"/>
    </source>
</evidence>
<organism evidence="5 6">
    <name type="scientific">Kibdelosporangium philippinense</name>
    <dbReference type="NCBI Taxonomy" id="211113"/>
    <lineage>
        <taxon>Bacteria</taxon>
        <taxon>Bacillati</taxon>
        <taxon>Actinomycetota</taxon>
        <taxon>Actinomycetes</taxon>
        <taxon>Pseudonocardiales</taxon>
        <taxon>Pseudonocardiaceae</taxon>
        <taxon>Kibdelosporangium</taxon>
    </lineage>
</organism>
<name>A0ABS8Z0Z4_9PSEU</name>
<gene>
    <name evidence="5" type="ORF">LWC34_02045</name>
</gene>
<proteinExistence type="predicted"/>
<accession>A0ABS8Z0Z4</accession>
<comment type="cofactor">
    <cofactor evidence="1">
        <name>FAD</name>
        <dbReference type="ChEBI" id="CHEBI:57692"/>
    </cofactor>
</comment>
<protein>
    <submittedName>
        <fullName evidence="5">FAD-dependent monooxygenase</fullName>
    </submittedName>
</protein>
<keyword evidence="6" id="KW-1185">Reference proteome</keyword>
<dbReference type="RefSeq" id="WP_233722689.1">
    <property type="nucleotide sequence ID" value="NZ_JAJVCN010000001.1"/>
</dbReference>
<dbReference type="InterPro" id="IPR036188">
    <property type="entry name" value="FAD/NAD-bd_sf"/>
</dbReference>
<dbReference type="InterPro" id="IPR002938">
    <property type="entry name" value="FAD-bd"/>
</dbReference>
<keyword evidence="5" id="KW-0560">Oxidoreductase</keyword>
<dbReference type="PANTHER" id="PTHR43004:SF19">
    <property type="entry name" value="BINDING MONOOXYGENASE, PUTATIVE (JCVI)-RELATED"/>
    <property type="match status" value="1"/>
</dbReference>
<dbReference type="EMBL" id="JAJVCN010000001">
    <property type="protein sequence ID" value="MCE7001628.1"/>
    <property type="molecule type" value="Genomic_DNA"/>
</dbReference>
<feature type="domain" description="FAD-binding" evidence="4">
    <location>
        <begin position="7"/>
        <end position="352"/>
    </location>
</feature>
<sequence length="489" mass="53212">MTEPHVVLIAGAGPAGLAAAAELSHHGVPCLVVEPRETVSHSRPRAKTTHVRTMEHFRRWGIAEDIRSAAPVPVSWSDRILFCDSLAGCEIASFPGALGLSTERAGTHAESGQYIPQPVVEDVLRQHLSRQASVKFALGWSVTDVQEQPGHVAVTITGHNGRTRQVVADYLLGCDGPNSVVRKSMGIRMAGRSDSRPNFNVVFHAPDLRTDLPTAVQYWVVDGPTPGSIGRLDLNGMWWAVIPGVDAEYGNANTAQLIANLTGQTVDHTVVATDPWTARMLVAERFQTERVFLVGEAAHMNPPWGGHGYNTCIGDGVNIGWKIAAVHQGWAESALLESYEPERRPVVEWTVAASETNMATLAGDLPNRASEILRLKRPEFYSLGLVIGYRYTDPVVEGDPATYTPSVSPGSRLPHMWLDDGSSLYDHLGRGFTLLGPRASIATVRPPHTVLDTPRGYPWPDMYFLVRPDQHIAWSGASADAAYRELARG</sequence>
<comment type="caution">
    <text evidence="5">The sequence shown here is derived from an EMBL/GenBank/DDBJ whole genome shotgun (WGS) entry which is preliminary data.</text>
</comment>
<keyword evidence="3" id="KW-0274">FAD</keyword>
<dbReference type="InterPro" id="IPR050641">
    <property type="entry name" value="RIFMO-like"/>
</dbReference>
<evidence type="ECO:0000256" key="2">
    <source>
        <dbReference type="ARBA" id="ARBA00022630"/>
    </source>
</evidence>
<dbReference type="PANTHER" id="PTHR43004">
    <property type="entry name" value="TRK SYSTEM POTASSIUM UPTAKE PROTEIN"/>
    <property type="match status" value="1"/>
</dbReference>
<dbReference type="Pfam" id="PF01494">
    <property type="entry name" value="FAD_binding_3"/>
    <property type="match status" value="1"/>
</dbReference>
<keyword evidence="2" id="KW-0285">Flavoprotein</keyword>
<dbReference type="Gene3D" id="3.50.50.60">
    <property type="entry name" value="FAD/NAD(P)-binding domain"/>
    <property type="match status" value="1"/>
</dbReference>
<keyword evidence="5" id="KW-0503">Monooxygenase</keyword>
<evidence type="ECO:0000313" key="5">
    <source>
        <dbReference type="EMBL" id="MCE7001628.1"/>
    </source>
</evidence>